<name>A0A6L9STJ3_9BIFI</name>
<reference evidence="2 3" key="1">
    <citation type="submission" date="2019-10" db="EMBL/GenBank/DDBJ databases">
        <title>Bifidobacterium from non-human primates.</title>
        <authorList>
            <person name="Modesto M."/>
        </authorList>
    </citation>
    <scope>NUCLEOTIDE SEQUENCE [LARGE SCALE GENOMIC DNA]</scope>
    <source>
        <strain evidence="2 3">SMA15</strain>
    </source>
</reference>
<keyword evidence="1" id="KW-0175">Coiled coil</keyword>
<protein>
    <submittedName>
        <fullName evidence="2">Uncharacterized protein</fullName>
    </submittedName>
</protein>
<dbReference type="EMBL" id="WHZV01000001">
    <property type="protein sequence ID" value="NEG54491.1"/>
    <property type="molecule type" value="Genomic_DNA"/>
</dbReference>
<evidence type="ECO:0000313" key="2">
    <source>
        <dbReference type="EMBL" id="NEG54491.1"/>
    </source>
</evidence>
<dbReference type="Proteomes" id="UP000483293">
    <property type="component" value="Unassembled WGS sequence"/>
</dbReference>
<evidence type="ECO:0000313" key="3">
    <source>
        <dbReference type="Proteomes" id="UP000483293"/>
    </source>
</evidence>
<accession>A0A6L9STJ3</accession>
<dbReference type="AlphaFoldDB" id="A0A6L9STJ3"/>
<evidence type="ECO:0000256" key="1">
    <source>
        <dbReference type="SAM" id="Coils"/>
    </source>
</evidence>
<sequence length="652" mass="74252">MPWINDSEFTHASVCMVYTEPQSDFAYFVRLMDYSSNDDQYTWVYNDTKPSERNKRPAINPYSLYHPNTINKINRKTTDFICLQWEANTTRPDRPLIADPYTYRYNHTPNVYEVIICPNLNTIEDVYKQLTEGLPYNGNPTRQLLVVYYEDNEYYNAILVSRDNCVFNHETIKIIDASRLFNRYILKKSDVHEIPLLHQNTITRYLYLSKTLHGYHGRVSLQPSQYYDAIITEKRDELTRLEERIRDRSASYERLGKLVLPLQAETDETNKKLETARAAITSIHKQQEIELAEFTRRKESELAELERRKTTELAELNQHKQAELAELEQQRKAVLDRLDEDVALRLGLKSVAESLMSSHAADGVSGTSIASDGDGSVTHLLRTVPYPKIPVNRSDERFTRVLANNLRAFGIVDTSKPRESPNELASACGIILSPARLLAVDSTFAADLANALSYTMRGEPARHATVPVDWNDARALDRLLSDTGDGVLVLDNVFDTVNESLLFALSRLRSESTIILPIGAYGNLRLVAAEVWDHVFYLPTERYVKLPATPTTMQRFASAFHRSETKWQMAFDTATAMQEHTSLPLSSLMLPAAVSARFPIPGDGRQWTSAHLALQTYAAFGLDRARTIRIDGKEPPSVKELLSRIERGRNGR</sequence>
<gene>
    <name evidence="2" type="ORF">GFD21_01565</name>
</gene>
<dbReference type="RefSeq" id="WP_163196155.1">
    <property type="nucleotide sequence ID" value="NZ_WHZV01000001.1"/>
</dbReference>
<proteinExistence type="predicted"/>
<feature type="coiled-coil region" evidence="1">
    <location>
        <begin position="284"/>
        <end position="344"/>
    </location>
</feature>
<comment type="caution">
    <text evidence="2">The sequence shown here is derived from an EMBL/GenBank/DDBJ whole genome shotgun (WGS) entry which is preliminary data.</text>
</comment>
<keyword evidence="3" id="KW-1185">Reference proteome</keyword>
<organism evidence="2 3">
    <name type="scientific">Bifidobacterium platyrrhinorum</name>
    <dbReference type="NCBI Taxonomy" id="2661628"/>
    <lineage>
        <taxon>Bacteria</taxon>
        <taxon>Bacillati</taxon>
        <taxon>Actinomycetota</taxon>
        <taxon>Actinomycetes</taxon>
        <taxon>Bifidobacteriales</taxon>
        <taxon>Bifidobacteriaceae</taxon>
        <taxon>Bifidobacterium</taxon>
    </lineage>
</organism>